<keyword evidence="4" id="KW-1185">Reference proteome</keyword>
<organism evidence="3 4">
    <name type="scientific">Paenibacillus medicaginis</name>
    <dbReference type="NCBI Taxonomy" id="1470560"/>
    <lineage>
        <taxon>Bacteria</taxon>
        <taxon>Bacillati</taxon>
        <taxon>Bacillota</taxon>
        <taxon>Bacilli</taxon>
        <taxon>Bacillales</taxon>
        <taxon>Paenibacillaceae</taxon>
        <taxon>Paenibacillus</taxon>
    </lineage>
</organism>
<dbReference type="InterPro" id="IPR011067">
    <property type="entry name" value="Plasmid_toxin/cell-grow_inhib"/>
</dbReference>
<accession>A0ABV5BUY5</accession>
<evidence type="ECO:0000256" key="1">
    <source>
        <dbReference type="ARBA" id="ARBA00007521"/>
    </source>
</evidence>
<proteinExistence type="inferred from homology"/>
<evidence type="ECO:0000256" key="2">
    <source>
        <dbReference type="ARBA" id="ARBA00022649"/>
    </source>
</evidence>
<name>A0ABV5BUY5_9BACL</name>
<dbReference type="Gene3D" id="2.30.30.110">
    <property type="match status" value="1"/>
</dbReference>
<dbReference type="Proteomes" id="UP001580430">
    <property type="component" value="Unassembled WGS sequence"/>
</dbReference>
<comment type="caution">
    <text evidence="3">The sequence shown here is derived from an EMBL/GenBank/DDBJ whole genome shotgun (WGS) entry which is preliminary data.</text>
</comment>
<dbReference type="SUPFAM" id="SSF50118">
    <property type="entry name" value="Cell growth inhibitor/plasmid maintenance toxic component"/>
    <property type="match status" value="1"/>
</dbReference>
<dbReference type="RefSeq" id="WP_375518361.1">
    <property type="nucleotide sequence ID" value="NZ_JBHIRY010000001.1"/>
</dbReference>
<comment type="similarity">
    <text evidence="1">Belongs to the PemK/MazF family.</text>
</comment>
<dbReference type="Pfam" id="PF02452">
    <property type="entry name" value="PemK_toxin"/>
    <property type="match status" value="1"/>
</dbReference>
<protein>
    <submittedName>
        <fullName evidence="3">Type II toxin-antitoxin system PemK/MazF family toxin</fullName>
    </submittedName>
</protein>
<evidence type="ECO:0000313" key="3">
    <source>
        <dbReference type="EMBL" id="MFB5759109.1"/>
    </source>
</evidence>
<dbReference type="EMBL" id="JBHIRY010000001">
    <property type="protein sequence ID" value="MFB5759109.1"/>
    <property type="molecule type" value="Genomic_DNA"/>
</dbReference>
<sequence>MAINDNLEFNSRLDGIFSEIKGLLQGHDEEEVIAFAEWFKEKADLKFYKEINSSLSIINNGIYWAFLGSNIGSEQDFHRPVLVVNTSHKSPVCTIIPLTLERLKDGYWYHVDLEESNSTALVEHIRVISKKRIDKPLRKNGYIASITENDWNAINKQLNYLYRLKKLIKPE</sequence>
<keyword evidence="2" id="KW-1277">Toxin-antitoxin system</keyword>
<reference evidence="3 4" key="1">
    <citation type="submission" date="2024-09" db="EMBL/GenBank/DDBJ databases">
        <title>Paenibacillus zeirhizospherea sp. nov., isolated from surface of the maize (Zea mays) roots in a horticulture field, Hungary.</title>
        <authorList>
            <person name="Marton D."/>
            <person name="Farkas M."/>
            <person name="Bedics A."/>
            <person name="Toth E."/>
            <person name="Tancsics A."/>
            <person name="Boka K."/>
            <person name="Marati G."/>
            <person name="Kriszt B."/>
            <person name="Cserhati M."/>
        </authorList>
    </citation>
    <scope>NUCLEOTIDE SEQUENCE [LARGE SCALE GENOMIC DNA]</scope>
    <source>
        <strain evidence="3 4">JCM 18446</strain>
    </source>
</reference>
<evidence type="ECO:0000313" key="4">
    <source>
        <dbReference type="Proteomes" id="UP001580430"/>
    </source>
</evidence>
<gene>
    <name evidence="3" type="ORF">ACE5LO_01750</name>
</gene>
<dbReference type="InterPro" id="IPR003477">
    <property type="entry name" value="PemK-like"/>
</dbReference>